<dbReference type="PRINTS" id="PR00039">
    <property type="entry name" value="HTHLYSR"/>
</dbReference>
<dbReference type="GO" id="GO:0003677">
    <property type="term" value="F:DNA binding"/>
    <property type="evidence" value="ECO:0007669"/>
    <property type="project" value="UniProtKB-KW"/>
</dbReference>
<dbReference type="Proteomes" id="UP000011758">
    <property type="component" value="Unassembled WGS sequence"/>
</dbReference>
<dbReference type="PATRIC" id="fig|999415.3.peg.629"/>
<dbReference type="SUPFAM" id="SSF46785">
    <property type="entry name" value="Winged helix' DNA-binding domain"/>
    <property type="match status" value="1"/>
</dbReference>
<dbReference type="Gene3D" id="1.10.10.10">
    <property type="entry name" value="Winged helix-like DNA-binding domain superfamily/Winged helix DNA-binding domain"/>
    <property type="match status" value="1"/>
</dbReference>
<dbReference type="CDD" id="cd05466">
    <property type="entry name" value="PBP2_LTTR_substrate"/>
    <property type="match status" value="1"/>
</dbReference>
<keyword evidence="3" id="KW-0238">DNA-binding</keyword>
<comment type="similarity">
    <text evidence="1">Belongs to the LysR transcriptional regulatory family.</text>
</comment>
<organism evidence="6 7">
    <name type="scientific">Eggerthia catenaformis OT 569 = DSM 20559</name>
    <dbReference type="NCBI Taxonomy" id="999415"/>
    <lineage>
        <taxon>Bacteria</taxon>
        <taxon>Bacillati</taxon>
        <taxon>Bacillota</taxon>
        <taxon>Erysipelotrichia</taxon>
        <taxon>Erysipelotrichales</taxon>
        <taxon>Coprobacillaceae</taxon>
        <taxon>Eggerthia</taxon>
    </lineage>
</organism>
<dbReference type="GO" id="GO:0003700">
    <property type="term" value="F:DNA-binding transcription factor activity"/>
    <property type="evidence" value="ECO:0007669"/>
    <property type="project" value="InterPro"/>
</dbReference>
<dbReference type="BioCyc" id="ECAT999415-HMP:GTTI-651-MONOMER"/>
<evidence type="ECO:0000256" key="1">
    <source>
        <dbReference type="ARBA" id="ARBA00009437"/>
    </source>
</evidence>
<dbReference type="Gene3D" id="3.40.190.10">
    <property type="entry name" value="Periplasmic binding protein-like II"/>
    <property type="match status" value="2"/>
</dbReference>
<sequence>MTLQQLKYVVTIAAKGTLSEAAKYLYMSQPSLTGAIRELEKELGISIFRRTNRGVLLTPQGEEFLGYARAVLEQAELIEEKYISKIKGKKTFAVSTQHYSFAVEAFVELLNRYGESEYDFRIRETQTYTLIEDVAKLRSEIGILYLNTFNQTVINRTLKENNLTFHSLFKAKPHVFLSKTSPLADKSFITLNDLKDYPRLSYEQGERNSFYFSEEILSTLESKKNIVVSDRATLFNLLIGLNGYTFCSGVINQELNGPNIIAVPLDVDDYMEIGYLTHNQTILSKLADEYIDMLKLKSHEQ</sequence>
<dbReference type="InterPro" id="IPR005119">
    <property type="entry name" value="LysR_subst-bd"/>
</dbReference>
<dbReference type="OrthoDB" id="9803714at2"/>
<dbReference type="InterPro" id="IPR036390">
    <property type="entry name" value="WH_DNA-bd_sf"/>
</dbReference>
<evidence type="ECO:0000259" key="5">
    <source>
        <dbReference type="PROSITE" id="PS50931"/>
    </source>
</evidence>
<comment type="caution">
    <text evidence="6">The sequence shown here is derived from an EMBL/GenBank/DDBJ whole genome shotgun (WGS) entry which is preliminary data.</text>
</comment>
<dbReference type="PANTHER" id="PTHR30346:SF0">
    <property type="entry name" value="HCA OPERON TRANSCRIPTIONAL ACTIVATOR HCAR"/>
    <property type="match status" value="1"/>
</dbReference>
<dbReference type="PROSITE" id="PS50931">
    <property type="entry name" value="HTH_LYSR"/>
    <property type="match status" value="1"/>
</dbReference>
<evidence type="ECO:0000256" key="3">
    <source>
        <dbReference type="ARBA" id="ARBA00023125"/>
    </source>
</evidence>
<protein>
    <recommendedName>
        <fullName evidence="5">HTH lysR-type domain-containing protein</fullName>
    </recommendedName>
</protein>
<dbReference type="STRING" id="999415.HMPREF9943_00630"/>
<keyword evidence="7" id="KW-1185">Reference proteome</keyword>
<evidence type="ECO:0000313" key="7">
    <source>
        <dbReference type="Proteomes" id="UP000011758"/>
    </source>
</evidence>
<dbReference type="EMBL" id="AGEJ01000011">
    <property type="protein sequence ID" value="EMD17067.1"/>
    <property type="molecule type" value="Genomic_DNA"/>
</dbReference>
<reference evidence="6 7" key="1">
    <citation type="submission" date="2013-02" db="EMBL/GenBank/DDBJ databases">
        <title>The Genome Sequence of Lactobacillus catenaformis F0143.</title>
        <authorList>
            <consortium name="The Broad Institute Genome Sequencing Platform"/>
            <person name="Earl A."/>
            <person name="Ward D."/>
            <person name="Feldgarden M."/>
            <person name="Gevers D."/>
            <person name="Izard J."/>
            <person name="Blanton J.M."/>
            <person name="Mathney J."/>
            <person name="Dewhirst F.E."/>
            <person name="Young S.K."/>
            <person name="Zeng Q."/>
            <person name="Gargeya S."/>
            <person name="Fitzgerald M."/>
            <person name="Haas B."/>
            <person name="Abouelleil A."/>
            <person name="Alvarado L."/>
            <person name="Arachchi H.M."/>
            <person name="Berlin A."/>
            <person name="Chapman S.B."/>
            <person name="Gearin G."/>
            <person name="Goldberg J."/>
            <person name="Griggs A."/>
            <person name="Gujja S."/>
            <person name="Hansen M."/>
            <person name="Heiman D."/>
            <person name="Howarth C."/>
            <person name="Larimer J."/>
            <person name="Lui A."/>
            <person name="MacDonald P.J.P."/>
            <person name="McCowen C."/>
            <person name="Montmayeur A."/>
            <person name="Murphy C."/>
            <person name="Neiman D."/>
            <person name="Pearson M."/>
            <person name="Priest M."/>
            <person name="Roberts A."/>
            <person name="Saif S."/>
            <person name="Shea T."/>
            <person name="Sisk P."/>
            <person name="Stolte C."/>
            <person name="Sykes S."/>
            <person name="Wortman J."/>
            <person name="Nusbaum C."/>
            <person name="Birren B."/>
        </authorList>
    </citation>
    <scope>NUCLEOTIDE SEQUENCE [LARGE SCALE GENOMIC DNA]</scope>
    <source>
        <strain evidence="6 7">OT 569</strain>
    </source>
</reference>
<dbReference type="FunFam" id="1.10.10.10:FF:000001">
    <property type="entry name" value="LysR family transcriptional regulator"/>
    <property type="match status" value="1"/>
</dbReference>
<dbReference type="PANTHER" id="PTHR30346">
    <property type="entry name" value="TRANSCRIPTIONAL DUAL REGULATOR HCAR-RELATED"/>
    <property type="match status" value="1"/>
</dbReference>
<dbReference type="GO" id="GO:0032993">
    <property type="term" value="C:protein-DNA complex"/>
    <property type="evidence" value="ECO:0007669"/>
    <property type="project" value="TreeGrafter"/>
</dbReference>
<dbReference type="Pfam" id="PF00126">
    <property type="entry name" value="HTH_1"/>
    <property type="match status" value="1"/>
</dbReference>
<feature type="domain" description="HTH lysR-type" evidence="5">
    <location>
        <begin position="1"/>
        <end position="58"/>
    </location>
</feature>
<dbReference type="Pfam" id="PF03466">
    <property type="entry name" value="LysR_substrate"/>
    <property type="match status" value="1"/>
</dbReference>
<dbReference type="RefSeq" id="WP_004801953.1">
    <property type="nucleotide sequence ID" value="NZ_KB446647.1"/>
</dbReference>
<proteinExistence type="inferred from homology"/>
<evidence type="ECO:0000313" key="6">
    <source>
        <dbReference type="EMBL" id="EMD17067.1"/>
    </source>
</evidence>
<name>M2P9P5_9FIRM</name>
<keyword evidence="4" id="KW-0804">Transcription</keyword>
<accession>M2P9P5</accession>
<evidence type="ECO:0000256" key="4">
    <source>
        <dbReference type="ARBA" id="ARBA00023163"/>
    </source>
</evidence>
<dbReference type="InterPro" id="IPR036388">
    <property type="entry name" value="WH-like_DNA-bd_sf"/>
</dbReference>
<dbReference type="InterPro" id="IPR000847">
    <property type="entry name" value="LysR_HTH_N"/>
</dbReference>
<dbReference type="AlphaFoldDB" id="M2P9P5"/>
<gene>
    <name evidence="6" type="ORF">HMPREF9943_00630</name>
</gene>
<dbReference type="eggNOG" id="COG0583">
    <property type="taxonomic scope" value="Bacteria"/>
</dbReference>
<dbReference type="SUPFAM" id="SSF53850">
    <property type="entry name" value="Periplasmic binding protein-like II"/>
    <property type="match status" value="1"/>
</dbReference>
<evidence type="ECO:0000256" key="2">
    <source>
        <dbReference type="ARBA" id="ARBA00023015"/>
    </source>
</evidence>
<keyword evidence="2" id="KW-0805">Transcription regulation</keyword>